<name>A0A2X1BPN6_BREVE</name>
<dbReference type="InterPro" id="IPR011010">
    <property type="entry name" value="DNA_brk_join_enz"/>
</dbReference>
<dbReference type="Gene3D" id="1.10.443.10">
    <property type="entry name" value="Intergrase catalytic core"/>
    <property type="match status" value="1"/>
</dbReference>
<dbReference type="InterPro" id="IPR013762">
    <property type="entry name" value="Integrase-like_cat_sf"/>
</dbReference>
<evidence type="ECO:0000313" key="3">
    <source>
        <dbReference type="EMBL" id="SPU52714.1"/>
    </source>
</evidence>
<feature type="domain" description="Tyr recombinase" evidence="2">
    <location>
        <begin position="156"/>
        <end position="383"/>
    </location>
</feature>
<evidence type="ECO:0000256" key="1">
    <source>
        <dbReference type="ARBA" id="ARBA00023172"/>
    </source>
</evidence>
<evidence type="ECO:0000313" key="4">
    <source>
        <dbReference type="Proteomes" id="UP000251186"/>
    </source>
</evidence>
<protein>
    <submittedName>
        <fullName evidence="3">Site-specific recombinase XerD</fullName>
    </submittedName>
</protein>
<keyword evidence="1" id="KW-0233">DNA recombination</keyword>
<dbReference type="InterPro" id="IPR002104">
    <property type="entry name" value="Integrase_catalytic"/>
</dbReference>
<dbReference type="GO" id="GO:0003677">
    <property type="term" value="F:DNA binding"/>
    <property type="evidence" value="ECO:0007669"/>
    <property type="project" value="InterPro"/>
</dbReference>
<organism evidence="3 4">
    <name type="scientific">Brevundimonas vesicularis</name>
    <name type="common">Pseudomonas vesicularis</name>
    <dbReference type="NCBI Taxonomy" id="41276"/>
    <lineage>
        <taxon>Bacteria</taxon>
        <taxon>Pseudomonadati</taxon>
        <taxon>Pseudomonadota</taxon>
        <taxon>Alphaproteobacteria</taxon>
        <taxon>Caulobacterales</taxon>
        <taxon>Caulobacteraceae</taxon>
        <taxon>Brevundimonas</taxon>
    </lineage>
</organism>
<sequence>MVTLVGSCLSLSMQDCSAVLLGPYCADPFGVPRYSATIWIDFLNGHLASSTRGKYAAAASALYHQAERMTPPIDLDAALLSADLSSLEAVLSANLLSGADSLNGQSRWRLSKQFVFSILENVVRSDTAELGRELRRIKRLYAQLRPPGRQPNVRLRAIPAVALEELYEVFRPDSVRNPFRTDALKWRNFVILLVLTQLGLRKGEVLSLSVSALQTEFDEKAGGLRHWLSIDGSLLQQDPRARQASLKNGPAMRQLPISLALLTALDTYVSQFRGDPPHAFLFSSLQDGPLAASTLDQIIATAVDCLSVDAVDAIRRHADGKLSAHSFRHTAAVIRLQRFMSSGMAHDEAIRRLRPFFGWSRDSEMPFHYARAYFDPRYAQLWDEDFEASLAALREGVFG</sequence>
<accession>A0A2X1BPN6</accession>
<proteinExistence type="predicted"/>
<reference evidence="3 4" key="1">
    <citation type="submission" date="2018-06" db="EMBL/GenBank/DDBJ databases">
        <authorList>
            <consortium name="Pathogen Informatics"/>
            <person name="Doyle S."/>
        </authorList>
    </citation>
    <scope>NUCLEOTIDE SEQUENCE [LARGE SCALE GENOMIC DNA]</scope>
    <source>
        <strain evidence="3 4">NCTC11166</strain>
    </source>
</reference>
<dbReference type="RefSeq" id="WP_112862019.1">
    <property type="nucleotide sequence ID" value="NZ_UAQP01000005.1"/>
</dbReference>
<dbReference type="GO" id="GO:0006310">
    <property type="term" value="P:DNA recombination"/>
    <property type="evidence" value="ECO:0007669"/>
    <property type="project" value="UniProtKB-KW"/>
</dbReference>
<dbReference type="Proteomes" id="UP000251186">
    <property type="component" value="Unassembled WGS sequence"/>
</dbReference>
<dbReference type="CDD" id="cd00397">
    <property type="entry name" value="DNA_BRE_C"/>
    <property type="match status" value="1"/>
</dbReference>
<dbReference type="EMBL" id="UAQP01000005">
    <property type="protein sequence ID" value="SPU52714.1"/>
    <property type="molecule type" value="Genomic_DNA"/>
</dbReference>
<dbReference type="GO" id="GO:0015074">
    <property type="term" value="P:DNA integration"/>
    <property type="evidence" value="ECO:0007669"/>
    <property type="project" value="InterPro"/>
</dbReference>
<dbReference type="PROSITE" id="PS51898">
    <property type="entry name" value="TYR_RECOMBINASE"/>
    <property type="match status" value="1"/>
</dbReference>
<gene>
    <name evidence="3" type="ORF">NCTC11166_01051</name>
</gene>
<dbReference type="AlphaFoldDB" id="A0A2X1BPN6"/>
<dbReference type="Pfam" id="PF00589">
    <property type="entry name" value="Phage_integrase"/>
    <property type="match status" value="1"/>
</dbReference>
<evidence type="ECO:0000259" key="2">
    <source>
        <dbReference type="PROSITE" id="PS51898"/>
    </source>
</evidence>
<dbReference type="SUPFAM" id="SSF56349">
    <property type="entry name" value="DNA breaking-rejoining enzymes"/>
    <property type="match status" value="1"/>
</dbReference>